<evidence type="ECO:0000313" key="1">
    <source>
        <dbReference type="EMBL" id="KAK8762725.1"/>
    </source>
</evidence>
<dbReference type="AlphaFoldDB" id="A0AAQ4DJT5"/>
<protein>
    <submittedName>
        <fullName evidence="1">Uncharacterized protein</fullName>
    </submittedName>
</protein>
<evidence type="ECO:0000313" key="2">
    <source>
        <dbReference type="Proteomes" id="UP001321473"/>
    </source>
</evidence>
<dbReference type="EMBL" id="JARKHS020029835">
    <property type="protein sequence ID" value="KAK8762725.1"/>
    <property type="molecule type" value="Genomic_DNA"/>
</dbReference>
<reference evidence="1 2" key="1">
    <citation type="journal article" date="2023" name="Arcadia Sci">
        <title>De novo assembly of a long-read Amblyomma americanum tick genome.</title>
        <authorList>
            <person name="Chou S."/>
            <person name="Poskanzer K.E."/>
            <person name="Rollins M."/>
            <person name="Thuy-Boun P.S."/>
        </authorList>
    </citation>
    <scope>NUCLEOTIDE SEQUENCE [LARGE SCALE GENOMIC DNA]</scope>
    <source>
        <strain evidence="1">F_SG_1</strain>
        <tissue evidence="1">Salivary glands</tissue>
    </source>
</reference>
<comment type="caution">
    <text evidence="1">The sequence shown here is derived from an EMBL/GenBank/DDBJ whole genome shotgun (WGS) entry which is preliminary data.</text>
</comment>
<organism evidence="1 2">
    <name type="scientific">Amblyomma americanum</name>
    <name type="common">Lone star tick</name>
    <dbReference type="NCBI Taxonomy" id="6943"/>
    <lineage>
        <taxon>Eukaryota</taxon>
        <taxon>Metazoa</taxon>
        <taxon>Ecdysozoa</taxon>
        <taxon>Arthropoda</taxon>
        <taxon>Chelicerata</taxon>
        <taxon>Arachnida</taxon>
        <taxon>Acari</taxon>
        <taxon>Parasitiformes</taxon>
        <taxon>Ixodida</taxon>
        <taxon>Ixodoidea</taxon>
        <taxon>Ixodidae</taxon>
        <taxon>Amblyomminae</taxon>
        <taxon>Amblyomma</taxon>
    </lineage>
</organism>
<dbReference type="Proteomes" id="UP001321473">
    <property type="component" value="Unassembled WGS sequence"/>
</dbReference>
<gene>
    <name evidence="1" type="ORF">V5799_026007</name>
</gene>
<keyword evidence="2" id="KW-1185">Reference proteome</keyword>
<proteinExistence type="predicted"/>
<name>A0AAQ4DJT5_AMBAM</name>
<accession>A0AAQ4DJT5</accession>
<sequence>MEKPREKKALLLGARVLSIKSRRRDCQASGYFAMQYLQHSLRYCKNAPVERSRKFRRINSSRAEAA</sequence>